<proteinExistence type="predicted"/>
<dbReference type="InterPro" id="IPR002477">
    <property type="entry name" value="Peptidoglycan-bd-like"/>
</dbReference>
<keyword evidence="3" id="KW-1185">Reference proteome</keyword>
<evidence type="ECO:0000313" key="2">
    <source>
        <dbReference type="EMBL" id="SIR16672.1"/>
    </source>
</evidence>
<dbReference type="RefSeq" id="WP_076603106.1">
    <property type="nucleotide sequence ID" value="NZ_FTMD01000010.1"/>
</dbReference>
<dbReference type="Pfam" id="PF01374">
    <property type="entry name" value="Glyco_hydro_46"/>
    <property type="match status" value="1"/>
</dbReference>
<dbReference type="Pfam" id="PF01471">
    <property type="entry name" value="PG_binding_1"/>
    <property type="match status" value="1"/>
</dbReference>
<dbReference type="OrthoDB" id="647021at2"/>
<dbReference type="Proteomes" id="UP000186819">
    <property type="component" value="Unassembled WGS sequence"/>
</dbReference>
<protein>
    <submittedName>
        <fullName evidence="2">Chitosanase</fullName>
    </submittedName>
</protein>
<accession>A0A1N6YQ38</accession>
<dbReference type="GO" id="GO:0005975">
    <property type="term" value="P:carbohydrate metabolic process"/>
    <property type="evidence" value="ECO:0007669"/>
    <property type="project" value="InterPro"/>
</dbReference>
<dbReference type="InterPro" id="IPR000400">
    <property type="entry name" value="Glyco_hydro_46"/>
</dbReference>
<dbReference type="SUPFAM" id="SSF53955">
    <property type="entry name" value="Lysozyme-like"/>
    <property type="match status" value="1"/>
</dbReference>
<dbReference type="GO" id="GO:0005576">
    <property type="term" value="C:extracellular region"/>
    <property type="evidence" value="ECO:0007669"/>
    <property type="project" value="InterPro"/>
</dbReference>
<reference evidence="3" key="1">
    <citation type="submission" date="2017-01" db="EMBL/GenBank/DDBJ databases">
        <authorList>
            <person name="Varghese N."/>
            <person name="Submissions S."/>
        </authorList>
    </citation>
    <scope>NUCLEOTIDE SEQUENCE [LARGE SCALE GENOMIC DNA]</scope>
    <source>
        <strain evidence="3">ATCC 51758</strain>
    </source>
</reference>
<name>A0A1N6YQ38_9RHOO</name>
<dbReference type="EMBL" id="FTMD01000010">
    <property type="protein sequence ID" value="SIR16672.1"/>
    <property type="molecule type" value="Genomic_DNA"/>
</dbReference>
<dbReference type="GO" id="GO:0016977">
    <property type="term" value="F:chitosanase activity"/>
    <property type="evidence" value="ECO:0007669"/>
    <property type="project" value="InterPro"/>
</dbReference>
<sequence>MLTATQKKTAESIVNLFETGQVLGDYGMVTIIRGDSGHLTYGRSQTTLGSGNLGKLLRQYCTAPGAEFAPLLDRYLPRFDTVDLALDNDGALHNILRASADDAVMRDVQDAFFDENYWQPAMRAAAREGIASPLGCAVVYDSFVHGAWKAMRDRCNAAHGSVADAGERKWIAGYVATRRAWLGGHARADLRPTVYRMDAFQRLIDQGYWNLELPLVVRSAEISPATLAALPPGCFDGPAPGSRPLSVGSPIMRGLDVRRIQLGLSLRGVDIKADGLFGQTSARCIKAWQAKNGLPTTGVADIAQVARLCSFDDLTV</sequence>
<dbReference type="InterPro" id="IPR023346">
    <property type="entry name" value="Lysozyme-like_dom_sf"/>
</dbReference>
<evidence type="ECO:0000313" key="3">
    <source>
        <dbReference type="Proteomes" id="UP000186819"/>
    </source>
</evidence>
<dbReference type="Gene3D" id="1.10.101.10">
    <property type="entry name" value="PGBD-like superfamily/PGBD"/>
    <property type="match status" value="1"/>
</dbReference>
<dbReference type="SUPFAM" id="SSF47090">
    <property type="entry name" value="PGBD-like"/>
    <property type="match status" value="1"/>
</dbReference>
<dbReference type="InterPro" id="IPR036366">
    <property type="entry name" value="PGBDSf"/>
</dbReference>
<dbReference type="AlphaFoldDB" id="A0A1N6YQ38"/>
<dbReference type="STRING" id="34027.SAMN05421829_110169"/>
<dbReference type="InterPro" id="IPR036365">
    <property type="entry name" value="PGBD-like_sf"/>
</dbReference>
<evidence type="ECO:0000259" key="1">
    <source>
        <dbReference type="Pfam" id="PF01471"/>
    </source>
</evidence>
<organism evidence="2 3">
    <name type="scientific">Aromatoleum tolulyticum</name>
    <dbReference type="NCBI Taxonomy" id="34027"/>
    <lineage>
        <taxon>Bacteria</taxon>
        <taxon>Pseudomonadati</taxon>
        <taxon>Pseudomonadota</taxon>
        <taxon>Betaproteobacteria</taxon>
        <taxon>Rhodocyclales</taxon>
        <taxon>Rhodocyclaceae</taxon>
        <taxon>Aromatoleum</taxon>
    </lineage>
</organism>
<dbReference type="Gene3D" id="1.20.141.10">
    <property type="entry name" value="Chitosanase, subunit A, domain 1"/>
    <property type="match status" value="1"/>
</dbReference>
<feature type="domain" description="Peptidoglycan binding-like" evidence="1">
    <location>
        <begin position="254"/>
        <end position="308"/>
    </location>
</feature>
<gene>
    <name evidence="2" type="ORF">SAMN05421829_110169</name>
</gene>